<keyword evidence="3" id="KW-1185">Reference proteome</keyword>
<dbReference type="EMBL" id="ANNX02000078">
    <property type="protein sequence ID" value="KYC34566.1"/>
    <property type="molecule type" value="Genomic_DNA"/>
</dbReference>
<feature type="region of interest" description="Disordered" evidence="1">
    <location>
        <begin position="179"/>
        <end position="200"/>
    </location>
</feature>
<organism evidence="2 3">
    <name type="scientific">Scytonema hofmannii PCC 7110</name>
    <dbReference type="NCBI Taxonomy" id="128403"/>
    <lineage>
        <taxon>Bacteria</taxon>
        <taxon>Bacillati</taxon>
        <taxon>Cyanobacteriota</taxon>
        <taxon>Cyanophyceae</taxon>
        <taxon>Nostocales</taxon>
        <taxon>Scytonemataceae</taxon>
        <taxon>Scytonema</taxon>
    </lineage>
</organism>
<name>A0A139WQ57_9CYAN</name>
<sequence>MVSQLQVSLEEVREICSLLGLPVEGDKISESTEQQLLQLKAAATSEGMSLEEAARHLLEMRDRKNSEGGEHRFDKREYIKQRFGVDPEQATPDSFVGMLYRDVDKGIQLGNLRHKVVLESSTLALEELIFHGGSDVESGSNKEIAGYDQAQERIQTRIDNDFFGKINWGEQTHPLLVGTSIQQPKRLKSSLPKTEPSPKK</sequence>
<evidence type="ECO:0000313" key="3">
    <source>
        <dbReference type="Proteomes" id="UP000076925"/>
    </source>
</evidence>
<dbReference type="AlphaFoldDB" id="A0A139WQ57"/>
<comment type="caution">
    <text evidence="2">The sequence shown here is derived from an EMBL/GenBank/DDBJ whole genome shotgun (WGS) entry which is preliminary data.</text>
</comment>
<accession>A0A139WQ57</accession>
<dbReference type="Proteomes" id="UP000076925">
    <property type="component" value="Unassembled WGS sequence"/>
</dbReference>
<proteinExistence type="predicted"/>
<dbReference type="OrthoDB" id="483708at2"/>
<evidence type="ECO:0000256" key="1">
    <source>
        <dbReference type="SAM" id="MobiDB-lite"/>
    </source>
</evidence>
<protein>
    <submittedName>
        <fullName evidence="2">Uncharacterized protein</fullName>
    </submittedName>
</protein>
<dbReference type="STRING" id="128403.WA1_51160"/>
<gene>
    <name evidence="2" type="ORF">WA1_51160</name>
</gene>
<evidence type="ECO:0000313" key="2">
    <source>
        <dbReference type="EMBL" id="KYC34566.1"/>
    </source>
</evidence>
<reference evidence="2 3" key="1">
    <citation type="journal article" date="2013" name="Genome Biol. Evol.">
        <title>Genomes of Stigonematalean cyanobacteria (subsection V) and the evolution of oxygenic photosynthesis from prokaryotes to plastids.</title>
        <authorList>
            <person name="Dagan T."/>
            <person name="Roettger M."/>
            <person name="Stucken K."/>
            <person name="Landan G."/>
            <person name="Koch R."/>
            <person name="Major P."/>
            <person name="Gould S.B."/>
            <person name="Goremykin V.V."/>
            <person name="Rippka R."/>
            <person name="Tandeau de Marsac N."/>
            <person name="Gugger M."/>
            <person name="Lockhart P.J."/>
            <person name="Allen J.F."/>
            <person name="Brune I."/>
            <person name="Maus I."/>
            <person name="Puhler A."/>
            <person name="Martin W.F."/>
        </authorList>
    </citation>
    <scope>NUCLEOTIDE SEQUENCE [LARGE SCALE GENOMIC DNA]</scope>
    <source>
        <strain evidence="2 3">PCC 7110</strain>
    </source>
</reference>